<dbReference type="PRINTS" id="PR00260">
    <property type="entry name" value="CHEMTRNSDUCR"/>
</dbReference>
<feature type="transmembrane region" description="Helical" evidence="6">
    <location>
        <begin position="20"/>
        <end position="42"/>
    </location>
</feature>
<feature type="domain" description="Methyl-accepting transducer" evidence="7">
    <location>
        <begin position="284"/>
        <end position="527"/>
    </location>
</feature>
<sequence length="542" mass="56410">MNELGTPRAPWRKLNNLRVGTKIVTAVAVVAIVAVVTAGVAWSRMESLDDHVQRLQNGNISRLDALVTLQDGMADMYRGLFLYQGAQNATDKADYEKQAKQAQQAVDDAGTRYVAVPDAAAMWKTQVKAFGAAWAQYKALVNLLLFGDPAPAGVELPTTLADQYALWGQAETTMNTAVEQLMTLERSRAAEAGAEAHEQAGNAQRLIMVLVGAGVLLALGLALVIGRSVSRRLTGVRTVLDAVAGGDLTHAAQATGTDEVGQMAQAVNRATESIRTTVSALADSSRVLAESSQELSASAEEIAGTAHDTSNQTRLLATASEDVSHSVRTVAAGADEMGSAILEISQSASNAAGVAAQAVTAAATAQHTVAKLGDSSAEIGNVVKVITSIAEQTNLLALNATIEAARAGETGKGFAVVAGEVKELAQETAKATEDISRRVEAIQADTTNAVAAITEISTIISQINDHQMTIASAVEEQTATTAEMTRSITEASQGSSSISDNIASVAAAAQTTTATVSRTQQSAQQLARMSAELRTIVSQFRV</sequence>
<keyword evidence="2 6" id="KW-1133">Transmembrane helix</keyword>
<dbReference type="Pfam" id="PF00015">
    <property type="entry name" value="MCPsignal"/>
    <property type="match status" value="1"/>
</dbReference>
<keyword evidence="10" id="KW-1185">Reference proteome</keyword>
<evidence type="ECO:0000256" key="5">
    <source>
        <dbReference type="PROSITE-ProRule" id="PRU00284"/>
    </source>
</evidence>
<dbReference type="InterPro" id="IPR024478">
    <property type="entry name" value="HlyB_4HB_MCP"/>
</dbReference>
<dbReference type="GO" id="GO:0006935">
    <property type="term" value="P:chemotaxis"/>
    <property type="evidence" value="ECO:0007669"/>
    <property type="project" value="InterPro"/>
</dbReference>
<dbReference type="SMART" id="SM00304">
    <property type="entry name" value="HAMP"/>
    <property type="match status" value="1"/>
</dbReference>
<feature type="transmembrane region" description="Helical" evidence="6">
    <location>
        <begin position="206"/>
        <end position="225"/>
    </location>
</feature>
<keyword evidence="3 5" id="KW-0807">Transducer</keyword>
<dbReference type="Gene3D" id="1.10.287.950">
    <property type="entry name" value="Methyl-accepting chemotaxis protein"/>
    <property type="match status" value="1"/>
</dbReference>
<dbReference type="SMART" id="SM00283">
    <property type="entry name" value="MA"/>
    <property type="match status" value="1"/>
</dbReference>
<evidence type="ECO:0000256" key="2">
    <source>
        <dbReference type="ARBA" id="ARBA00022989"/>
    </source>
</evidence>
<evidence type="ECO:0000256" key="3">
    <source>
        <dbReference type="ARBA" id="ARBA00023224"/>
    </source>
</evidence>
<dbReference type="Pfam" id="PF12729">
    <property type="entry name" value="4HB_MCP_1"/>
    <property type="match status" value="1"/>
</dbReference>
<feature type="domain" description="HAMP" evidence="8">
    <location>
        <begin position="227"/>
        <end position="279"/>
    </location>
</feature>
<dbReference type="SUPFAM" id="SSF58104">
    <property type="entry name" value="Methyl-accepting chemotaxis protein (MCP) signaling domain"/>
    <property type="match status" value="1"/>
</dbReference>
<dbReference type="AlphaFoldDB" id="A0A919IWH2"/>
<dbReference type="GO" id="GO:0007165">
    <property type="term" value="P:signal transduction"/>
    <property type="evidence" value="ECO:0007669"/>
    <property type="project" value="UniProtKB-KW"/>
</dbReference>
<evidence type="ECO:0000313" key="9">
    <source>
        <dbReference type="EMBL" id="GID69355.1"/>
    </source>
</evidence>
<protein>
    <submittedName>
        <fullName evidence="9">Chemotaxis protein</fullName>
    </submittedName>
</protein>
<dbReference type="InterPro" id="IPR004089">
    <property type="entry name" value="MCPsignal_dom"/>
</dbReference>
<evidence type="ECO:0000256" key="6">
    <source>
        <dbReference type="SAM" id="Phobius"/>
    </source>
</evidence>
<dbReference type="PANTHER" id="PTHR32089">
    <property type="entry name" value="METHYL-ACCEPTING CHEMOTAXIS PROTEIN MCPB"/>
    <property type="match status" value="1"/>
</dbReference>
<organism evidence="9 10">
    <name type="scientific">Actinoplanes cyaneus</name>
    <dbReference type="NCBI Taxonomy" id="52696"/>
    <lineage>
        <taxon>Bacteria</taxon>
        <taxon>Bacillati</taxon>
        <taxon>Actinomycetota</taxon>
        <taxon>Actinomycetes</taxon>
        <taxon>Micromonosporales</taxon>
        <taxon>Micromonosporaceae</taxon>
        <taxon>Actinoplanes</taxon>
    </lineage>
</organism>
<dbReference type="InterPro" id="IPR004090">
    <property type="entry name" value="Chemotax_Me-accpt_rcpt"/>
</dbReference>
<dbReference type="RefSeq" id="WP_239175494.1">
    <property type="nucleotide sequence ID" value="NZ_BAAAUC010000010.1"/>
</dbReference>
<reference evidence="9" key="1">
    <citation type="submission" date="2021-01" db="EMBL/GenBank/DDBJ databases">
        <title>Whole genome shotgun sequence of Actinoplanes cyaneus NBRC 14990.</title>
        <authorList>
            <person name="Komaki H."/>
            <person name="Tamura T."/>
        </authorList>
    </citation>
    <scope>NUCLEOTIDE SEQUENCE</scope>
    <source>
        <strain evidence="9">NBRC 14990</strain>
    </source>
</reference>
<proteinExistence type="inferred from homology"/>
<name>A0A919IWH2_9ACTN</name>
<dbReference type="Proteomes" id="UP000619479">
    <property type="component" value="Unassembled WGS sequence"/>
</dbReference>
<dbReference type="EMBL" id="BOMH01000060">
    <property type="protein sequence ID" value="GID69355.1"/>
    <property type="molecule type" value="Genomic_DNA"/>
</dbReference>
<gene>
    <name evidence="9" type="ORF">Acy02nite_72360</name>
</gene>
<dbReference type="CDD" id="cd06225">
    <property type="entry name" value="HAMP"/>
    <property type="match status" value="1"/>
</dbReference>
<evidence type="ECO:0000256" key="4">
    <source>
        <dbReference type="ARBA" id="ARBA00029447"/>
    </source>
</evidence>
<evidence type="ECO:0000259" key="7">
    <source>
        <dbReference type="PROSITE" id="PS50111"/>
    </source>
</evidence>
<dbReference type="PROSITE" id="PS50885">
    <property type="entry name" value="HAMP"/>
    <property type="match status" value="1"/>
</dbReference>
<dbReference type="PANTHER" id="PTHR32089:SF112">
    <property type="entry name" value="LYSOZYME-LIKE PROTEIN-RELATED"/>
    <property type="match status" value="1"/>
</dbReference>
<evidence type="ECO:0000259" key="8">
    <source>
        <dbReference type="PROSITE" id="PS50885"/>
    </source>
</evidence>
<dbReference type="PROSITE" id="PS50111">
    <property type="entry name" value="CHEMOTAXIS_TRANSDUC_2"/>
    <property type="match status" value="1"/>
</dbReference>
<evidence type="ECO:0000256" key="1">
    <source>
        <dbReference type="ARBA" id="ARBA00022692"/>
    </source>
</evidence>
<keyword evidence="1 6" id="KW-0812">Transmembrane</keyword>
<comment type="similarity">
    <text evidence="4">Belongs to the methyl-accepting chemotaxis (MCP) protein family.</text>
</comment>
<keyword evidence="6" id="KW-0472">Membrane</keyword>
<dbReference type="GO" id="GO:0004888">
    <property type="term" value="F:transmembrane signaling receptor activity"/>
    <property type="evidence" value="ECO:0007669"/>
    <property type="project" value="InterPro"/>
</dbReference>
<accession>A0A919IWH2</accession>
<comment type="caution">
    <text evidence="9">The sequence shown here is derived from an EMBL/GenBank/DDBJ whole genome shotgun (WGS) entry which is preliminary data.</text>
</comment>
<dbReference type="Pfam" id="PF00672">
    <property type="entry name" value="HAMP"/>
    <property type="match status" value="1"/>
</dbReference>
<evidence type="ECO:0000313" key="10">
    <source>
        <dbReference type="Proteomes" id="UP000619479"/>
    </source>
</evidence>
<dbReference type="InterPro" id="IPR003660">
    <property type="entry name" value="HAMP_dom"/>
</dbReference>
<dbReference type="GO" id="GO:0016020">
    <property type="term" value="C:membrane"/>
    <property type="evidence" value="ECO:0007669"/>
    <property type="project" value="InterPro"/>
</dbReference>